<dbReference type="Gene3D" id="3.40.50.10090">
    <property type="match status" value="2"/>
</dbReference>
<dbReference type="AlphaFoldDB" id="A0A075V9T2"/>
<dbReference type="NCBIfam" id="NF005568">
    <property type="entry name" value="PRK07239.1"/>
    <property type="match status" value="1"/>
</dbReference>
<sequence length="269" mass="28181">MADLDGITIGITAERRAEDFIGALTRQGATVLHAPTIRIVPLPDDTELRAATDAVLAGPVGFTAVTTGAGFRGWLSAAEGWGLREPLLERLAASRIFARGPKAVGAVRGFGLREEFSAPEESNAELFEGLRDAGVRGERVAVQLHGTLLPELTASLRDAGADVVQAQPYRWLSPADVAPVHELVESVIAGRVHALAFTSAPAAANLLTLAGPRREELLAALRGPVLCACVGPVTAAPLEAAGVPTVQPERQRLGALVKLLVAELRIRPS</sequence>
<dbReference type="RefSeq" id="WP_038518967.1">
    <property type="nucleotide sequence ID" value="NZ_CP008953.1"/>
</dbReference>
<dbReference type="PANTHER" id="PTHR40082:SF1">
    <property type="entry name" value="BLR5956 PROTEIN"/>
    <property type="match status" value="1"/>
</dbReference>
<feature type="domain" description="Tetrapyrrole biosynthesis uroporphyrinogen III synthase" evidence="1">
    <location>
        <begin position="20"/>
        <end position="257"/>
    </location>
</feature>
<dbReference type="Proteomes" id="UP000028492">
    <property type="component" value="Chromosome"/>
</dbReference>
<dbReference type="PANTHER" id="PTHR40082">
    <property type="entry name" value="BLR5956 PROTEIN"/>
    <property type="match status" value="1"/>
</dbReference>
<dbReference type="GO" id="GO:0006780">
    <property type="term" value="P:uroporphyrinogen III biosynthetic process"/>
    <property type="evidence" value="ECO:0007669"/>
    <property type="project" value="InterPro"/>
</dbReference>
<keyword evidence="3" id="KW-1185">Reference proteome</keyword>
<dbReference type="Pfam" id="PF02602">
    <property type="entry name" value="HEM4"/>
    <property type="match status" value="1"/>
</dbReference>
<dbReference type="HOGENOM" id="CLU_011276_9_1_11"/>
<dbReference type="STRING" id="208439.AJAP_33985"/>
<evidence type="ECO:0000313" key="2">
    <source>
        <dbReference type="EMBL" id="AIG79605.1"/>
    </source>
</evidence>
<dbReference type="SUPFAM" id="SSF69618">
    <property type="entry name" value="HemD-like"/>
    <property type="match status" value="1"/>
</dbReference>
<protein>
    <recommendedName>
        <fullName evidence="1">Tetrapyrrole biosynthesis uroporphyrinogen III synthase domain-containing protein</fullName>
    </recommendedName>
</protein>
<dbReference type="InterPro" id="IPR003754">
    <property type="entry name" value="4pyrrol_synth_uPrphyn_synth"/>
</dbReference>
<dbReference type="GO" id="GO:0004852">
    <property type="term" value="F:uroporphyrinogen-III synthase activity"/>
    <property type="evidence" value="ECO:0007669"/>
    <property type="project" value="InterPro"/>
</dbReference>
<evidence type="ECO:0000313" key="3">
    <source>
        <dbReference type="Proteomes" id="UP000028492"/>
    </source>
</evidence>
<dbReference type="CDD" id="cd06578">
    <property type="entry name" value="HemD"/>
    <property type="match status" value="1"/>
</dbReference>
<gene>
    <name evidence="2" type="ORF">AJAP_33985</name>
</gene>
<evidence type="ECO:0000259" key="1">
    <source>
        <dbReference type="Pfam" id="PF02602"/>
    </source>
</evidence>
<dbReference type="KEGG" id="aja:AJAP_33985"/>
<dbReference type="EMBL" id="CP008953">
    <property type="protein sequence ID" value="AIG79605.1"/>
    <property type="molecule type" value="Genomic_DNA"/>
</dbReference>
<dbReference type="eggNOG" id="COG1587">
    <property type="taxonomic scope" value="Bacteria"/>
</dbReference>
<dbReference type="InterPro" id="IPR036108">
    <property type="entry name" value="4pyrrol_syn_uPrphyn_synt_sf"/>
</dbReference>
<organism evidence="2 3">
    <name type="scientific">Amycolatopsis japonica</name>
    <dbReference type="NCBI Taxonomy" id="208439"/>
    <lineage>
        <taxon>Bacteria</taxon>
        <taxon>Bacillati</taxon>
        <taxon>Actinomycetota</taxon>
        <taxon>Actinomycetes</taxon>
        <taxon>Pseudonocardiales</taxon>
        <taxon>Pseudonocardiaceae</taxon>
        <taxon>Amycolatopsis</taxon>
        <taxon>Amycolatopsis japonica group</taxon>
    </lineage>
</organism>
<name>A0A075V9T2_9PSEU</name>
<reference evidence="2 3" key="1">
    <citation type="journal article" date="2014" name="J. Biotechnol.">
        <title>Complete genome sequence of the actinobacterium Amycolatopsis japonica MG417-CF17(T) (=DSM 44213T) producing (S,S)-N,N'-ethylenediaminedisuccinic acid.</title>
        <authorList>
            <person name="Stegmann E."/>
            <person name="Albersmeier A."/>
            <person name="Spohn M."/>
            <person name="Gert H."/>
            <person name="Weber T."/>
            <person name="Wohlleben W."/>
            <person name="Kalinowski J."/>
            <person name="Ruckert C."/>
        </authorList>
    </citation>
    <scope>NUCLEOTIDE SEQUENCE [LARGE SCALE GENOMIC DNA]</scope>
    <source>
        <strain evidence="3">MG417-CF17 (DSM 44213)</strain>
    </source>
</reference>
<proteinExistence type="predicted"/>
<accession>A0A075V9T2</accession>
<dbReference type="InterPro" id="IPR039793">
    <property type="entry name" value="UROS/Hem4"/>
</dbReference>